<feature type="compositionally biased region" description="Basic and acidic residues" evidence="1">
    <location>
        <begin position="1"/>
        <end position="10"/>
    </location>
</feature>
<evidence type="ECO:0000256" key="1">
    <source>
        <dbReference type="SAM" id="MobiDB-lite"/>
    </source>
</evidence>
<sequence length="93" mass="10588">MPNQQDDRNTKGKKQERRNGHAFHPIMSKGGVHEKTEKAKRKAAKHEMKRKVNEWLAVKGGTSATRSPARSRISVNNFDMQESSPKRAIITLH</sequence>
<protein>
    <submittedName>
        <fullName evidence="2">Uncharacterized protein</fullName>
    </submittedName>
</protein>
<comment type="caution">
    <text evidence="2">The sequence shown here is derived from an EMBL/GenBank/DDBJ whole genome shotgun (WGS) entry which is preliminary data.</text>
</comment>
<evidence type="ECO:0000313" key="2">
    <source>
        <dbReference type="EMBL" id="MDR7088862.1"/>
    </source>
</evidence>
<organism evidence="2 3">
    <name type="scientific">Cellvibrio fibrivorans</name>
    <dbReference type="NCBI Taxonomy" id="126350"/>
    <lineage>
        <taxon>Bacteria</taxon>
        <taxon>Pseudomonadati</taxon>
        <taxon>Pseudomonadota</taxon>
        <taxon>Gammaproteobacteria</taxon>
        <taxon>Cellvibrionales</taxon>
        <taxon>Cellvibrionaceae</taxon>
        <taxon>Cellvibrio</taxon>
    </lineage>
</organism>
<reference evidence="2 3" key="1">
    <citation type="submission" date="2023-07" db="EMBL/GenBank/DDBJ databases">
        <title>Sorghum-associated microbial communities from plants grown in Nebraska, USA.</title>
        <authorList>
            <person name="Schachtman D."/>
        </authorList>
    </citation>
    <scope>NUCLEOTIDE SEQUENCE [LARGE SCALE GENOMIC DNA]</scope>
    <source>
        <strain evidence="2 3">BE190</strain>
    </source>
</reference>
<keyword evidence="3" id="KW-1185">Reference proteome</keyword>
<dbReference type="EMBL" id="JAVDVX010000001">
    <property type="protein sequence ID" value="MDR7088862.1"/>
    <property type="molecule type" value="Genomic_DNA"/>
</dbReference>
<feature type="region of interest" description="Disordered" evidence="1">
    <location>
        <begin position="1"/>
        <end position="70"/>
    </location>
</feature>
<dbReference type="Proteomes" id="UP001253595">
    <property type="component" value="Unassembled WGS sequence"/>
</dbReference>
<feature type="compositionally biased region" description="Basic residues" evidence="1">
    <location>
        <begin position="38"/>
        <end position="49"/>
    </location>
</feature>
<name>A0ABU1UUJ7_9GAMM</name>
<accession>A0ABU1UUJ7</accession>
<evidence type="ECO:0000313" key="3">
    <source>
        <dbReference type="Proteomes" id="UP001253595"/>
    </source>
</evidence>
<gene>
    <name evidence="2" type="ORF">J2X05_000865</name>
</gene>
<proteinExistence type="predicted"/>
<dbReference type="RefSeq" id="WP_310069066.1">
    <property type="nucleotide sequence ID" value="NZ_JAVDVX010000001.1"/>
</dbReference>